<keyword evidence="3" id="KW-1185">Reference proteome</keyword>
<gene>
    <name evidence="2" type="ORF">SPLIT_LOCUS9434</name>
</gene>
<dbReference type="EMBL" id="LR824535">
    <property type="protein sequence ID" value="CAH1644080.1"/>
    <property type="molecule type" value="Genomic_DNA"/>
</dbReference>
<dbReference type="Proteomes" id="UP001153321">
    <property type="component" value="Chromosome 4"/>
</dbReference>
<sequence length="154" mass="16832">MCDCLEEKQRKERERAQRLAARRFRGGLYGPAGGAYDGVDGEGAFGPEGGYDEYGNWVPPRDPPSRFTPVRILLGTAGLLLALLALFLKTADTSSSPFLHKLCFSYLAPKQDPNATLDSAALEAKRQRCLEQKKEKLAREAAAAAASDKCKNKK</sequence>
<evidence type="ECO:0000313" key="2">
    <source>
        <dbReference type="EMBL" id="CAH1644080.1"/>
    </source>
</evidence>
<keyword evidence="1" id="KW-0472">Membrane</keyword>
<organism evidence="2 3">
    <name type="scientific">Spodoptera littoralis</name>
    <name type="common">Egyptian cotton leafworm</name>
    <dbReference type="NCBI Taxonomy" id="7109"/>
    <lineage>
        <taxon>Eukaryota</taxon>
        <taxon>Metazoa</taxon>
        <taxon>Ecdysozoa</taxon>
        <taxon>Arthropoda</taxon>
        <taxon>Hexapoda</taxon>
        <taxon>Insecta</taxon>
        <taxon>Pterygota</taxon>
        <taxon>Neoptera</taxon>
        <taxon>Endopterygota</taxon>
        <taxon>Lepidoptera</taxon>
        <taxon>Glossata</taxon>
        <taxon>Ditrysia</taxon>
        <taxon>Noctuoidea</taxon>
        <taxon>Noctuidae</taxon>
        <taxon>Amphipyrinae</taxon>
        <taxon>Spodoptera</taxon>
    </lineage>
</organism>
<proteinExistence type="predicted"/>
<evidence type="ECO:0000313" key="3">
    <source>
        <dbReference type="Proteomes" id="UP001153321"/>
    </source>
</evidence>
<feature type="transmembrane region" description="Helical" evidence="1">
    <location>
        <begin position="70"/>
        <end position="88"/>
    </location>
</feature>
<dbReference type="AlphaFoldDB" id="A0A9P0IC96"/>
<name>A0A9P0IC96_SPOLI</name>
<keyword evidence="1" id="KW-0812">Transmembrane</keyword>
<reference evidence="2" key="1">
    <citation type="submission" date="2022-02" db="EMBL/GenBank/DDBJ databases">
        <authorList>
            <person name="King R."/>
        </authorList>
    </citation>
    <scope>NUCLEOTIDE SEQUENCE</scope>
</reference>
<accession>A0A9P0IC96</accession>
<protein>
    <submittedName>
        <fullName evidence="2">Uncharacterized protein</fullName>
    </submittedName>
</protein>
<keyword evidence="1" id="KW-1133">Transmembrane helix</keyword>
<evidence type="ECO:0000256" key="1">
    <source>
        <dbReference type="SAM" id="Phobius"/>
    </source>
</evidence>